<evidence type="ECO:0000256" key="5">
    <source>
        <dbReference type="SAM" id="Phobius"/>
    </source>
</evidence>
<dbReference type="RefSeq" id="WP_190549058.1">
    <property type="nucleotide sequence ID" value="NZ_CAWPNO010000098.1"/>
</dbReference>
<evidence type="ECO:0000256" key="1">
    <source>
        <dbReference type="ARBA" id="ARBA00004141"/>
    </source>
</evidence>
<feature type="transmembrane region" description="Helical" evidence="5">
    <location>
        <begin position="65"/>
        <end position="81"/>
    </location>
</feature>
<feature type="transmembrane region" description="Helical" evidence="5">
    <location>
        <begin position="102"/>
        <end position="121"/>
    </location>
</feature>
<dbReference type="EMBL" id="JACJQH010000062">
    <property type="protein sequence ID" value="MBD2199547.1"/>
    <property type="molecule type" value="Genomic_DNA"/>
</dbReference>
<keyword evidence="3 5" id="KW-1133">Transmembrane helix</keyword>
<organism evidence="6 7">
    <name type="scientific">Calothrix parietina FACHB-288</name>
    <dbReference type="NCBI Taxonomy" id="2692896"/>
    <lineage>
        <taxon>Bacteria</taxon>
        <taxon>Bacillati</taxon>
        <taxon>Cyanobacteriota</taxon>
        <taxon>Cyanophyceae</taxon>
        <taxon>Nostocales</taxon>
        <taxon>Calotrichaceae</taxon>
        <taxon>Calothrix</taxon>
    </lineage>
</organism>
<feature type="transmembrane region" description="Helical" evidence="5">
    <location>
        <begin position="164"/>
        <end position="184"/>
    </location>
</feature>
<keyword evidence="4 5" id="KW-0472">Membrane</keyword>
<keyword evidence="2 5" id="KW-0812">Transmembrane</keyword>
<accession>A0ABR8AHN1</accession>
<name>A0ABR8AHN1_9CYAN</name>
<evidence type="ECO:0000256" key="4">
    <source>
        <dbReference type="ARBA" id="ARBA00023136"/>
    </source>
</evidence>
<dbReference type="Proteomes" id="UP000658514">
    <property type="component" value="Unassembled WGS sequence"/>
</dbReference>
<proteinExistence type="predicted"/>
<feature type="transmembrane region" description="Helical" evidence="5">
    <location>
        <begin position="224"/>
        <end position="243"/>
    </location>
</feature>
<evidence type="ECO:0000256" key="3">
    <source>
        <dbReference type="ARBA" id="ARBA00022989"/>
    </source>
</evidence>
<feature type="transmembrane region" description="Helical" evidence="5">
    <location>
        <begin position="127"/>
        <end position="152"/>
    </location>
</feature>
<comment type="caution">
    <text evidence="6">The sequence shown here is derived from an EMBL/GenBank/DDBJ whole genome shotgun (WGS) entry which is preliminary data.</text>
</comment>
<dbReference type="Pfam" id="PF02535">
    <property type="entry name" value="Zip"/>
    <property type="match status" value="1"/>
</dbReference>
<dbReference type="InterPro" id="IPR003689">
    <property type="entry name" value="ZIP"/>
</dbReference>
<evidence type="ECO:0000313" key="6">
    <source>
        <dbReference type="EMBL" id="MBD2199547.1"/>
    </source>
</evidence>
<evidence type="ECO:0000313" key="7">
    <source>
        <dbReference type="Proteomes" id="UP000658514"/>
    </source>
</evidence>
<keyword evidence="7" id="KW-1185">Reference proteome</keyword>
<feature type="transmembrane region" description="Helical" evidence="5">
    <location>
        <begin position="37"/>
        <end position="59"/>
    </location>
</feature>
<feature type="transmembrane region" description="Helical" evidence="5">
    <location>
        <begin position="6"/>
        <end position="25"/>
    </location>
</feature>
<feature type="transmembrane region" description="Helical" evidence="5">
    <location>
        <begin position="190"/>
        <end position="212"/>
    </location>
</feature>
<protein>
    <submittedName>
        <fullName evidence="6">ZIP family metal transporter</fullName>
    </submittedName>
</protein>
<evidence type="ECO:0000256" key="2">
    <source>
        <dbReference type="ARBA" id="ARBA00022692"/>
    </source>
</evidence>
<gene>
    <name evidence="6" type="ORF">H6G24_29405</name>
</gene>
<sequence length="244" mass="26242">MQNYLIALALSTLPAIGSYLGGRLAEFLPSSQQNLSLALHLAAGIALAVVGVELMPQILQAEPPWLVILAFVMGGGFFVITRQLIKWIQRRIGGHRRNAASWLIFFGVAVDLFSDGLMVGTGSTISFGLGLILALGQIMANIPGGLVTLATFKDQNVSRRQRQIISASFCLPAFLGITIGYWAVRGQAAIVKFTLLAFTAGILTTVVVENMVPEAAEKEKETYLETLFFVGGFALFALLSVYFG</sequence>
<reference evidence="6 7" key="1">
    <citation type="journal article" date="2020" name="ISME J.">
        <title>Comparative genomics reveals insights into cyanobacterial evolution and habitat adaptation.</title>
        <authorList>
            <person name="Chen M.Y."/>
            <person name="Teng W.K."/>
            <person name="Zhao L."/>
            <person name="Hu C.X."/>
            <person name="Zhou Y.K."/>
            <person name="Han B.P."/>
            <person name="Song L.R."/>
            <person name="Shu W.S."/>
        </authorList>
    </citation>
    <scope>NUCLEOTIDE SEQUENCE [LARGE SCALE GENOMIC DNA]</scope>
    <source>
        <strain evidence="6 7">FACHB-288</strain>
    </source>
</reference>
<comment type="subcellular location">
    <subcellularLocation>
        <location evidence="1">Membrane</location>
        <topology evidence="1">Multi-pass membrane protein</topology>
    </subcellularLocation>
</comment>